<dbReference type="InterPro" id="IPR019887">
    <property type="entry name" value="Tscrpt_reg_AsnC/Lrp_C"/>
</dbReference>
<name>A0A6G9YK75_9NOCA</name>
<protein>
    <recommendedName>
        <fullName evidence="1">Transcription regulator AsnC/Lrp ligand binding domain-containing protein</fullName>
    </recommendedName>
</protein>
<organism evidence="2 3">
    <name type="scientific">Nocardia arthritidis</name>
    <dbReference type="NCBI Taxonomy" id="228602"/>
    <lineage>
        <taxon>Bacteria</taxon>
        <taxon>Bacillati</taxon>
        <taxon>Actinomycetota</taxon>
        <taxon>Actinomycetes</taxon>
        <taxon>Mycobacteriales</taxon>
        <taxon>Nocardiaceae</taxon>
        <taxon>Nocardia</taxon>
    </lineage>
</organism>
<dbReference type="RefSeq" id="WP_167476120.1">
    <property type="nucleotide sequence ID" value="NZ_CP046172.1"/>
</dbReference>
<evidence type="ECO:0000313" key="2">
    <source>
        <dbReference type="EMBL" id="QIS13604.1"/>
    </source>
</evidence>
<dbReference type="InterPro" id="IPR011008">
    <property type="entry name" value="Dimeric_a/b-barrel"/>
</dbReference>
<dbReference type="SUPFAM" id="SSF54909">
    <property type="entry name" value="Dimeric alpha+beta barrel"/>
    <property type="match status" value="1"/>
</dbReference>
<sequence>MPFAAAALWDPGFERGVNPGALERIARILCEQPQLRFVAATTEPSNLLVAVATSDLAALYDFLTGAIGALAYIGSIETTPSCTP</sequence>
<dbReference type="Gene3D" id="3.30.70.920">
    <property type="match status" value="1"/>
</dbReference>
<dbReference type="Proteomes" id="UP000503540">
    <property type="component" value="Chromosome"/>
</dbReference>
<reference evidence="2 3" key="1">
    <citation type="journal article" date="2019" name="ACS Chem. Biol.">
        <title>Identification and Mobilization of a Cryptic Antibiotic Biosynthesis Gene Locus from a Human-Pathogenic Nocardia Isolate.</title>
        <authorList>
            <person name="Herisse M."/>
            <person name="Ishida K."/>
            <person name="Porter J.L."/>
            <person name="Howden B."/>
            <person name="Hertweck C."/>
            <person name="Stinear T.P."/>
            <person name="Pidot S.J."/>
        </authorList>
    </citation>
    <scope>NUCLEOTIDE SEQUENCE [LARGE SCALE GENOMIC DNA]</scope>
    <source>
        <strain evidence="2 3">AUSMDU00012717</strain>
    </source>
</reference>
<accession>A0A6G9YK75</accession>
<dbReference type="EMBL" id="CP046172">
    <property type="protein sequence ID" value="QIS13604.1"/>
    <property type="molecule type" value="Genomic_DNA"/>
</dbReference>
<gene>
    <name evidence="2" type="ORF">F5544_28765</name>
</gene>
<dbReference type="KEGG" id="nah:F5544_28765"/>
<proteinExistence type="predicted"/>
<evidence type="ECO:0000313" key="3">
    <source>
        <dbReference type="Proteomes" id="UP000503540"/>
    </source>
</evidence>
<keyword evidence="3" id="KW-1185">Reference proteome</keyword>
<evidence type="ECO:0000259" key="1">
    <source>
        <dbReference type="Pfam" id="PF01037"/>
    </source>
</evidence>
<dbReference type="AlphaFoldDB" id="A0A6G9YK75"/>
<dbReference type="Pfam" id="PF01037">
    <property type="entry name" value="AsnC_trans_reg"/>
    <property type="match status" value="1"/>
</dbReference>
<feature type="domain" description="Transcription regulator AsnC/Lrp ligand binding" evidence="1">
    <location>
        <begin position="17"/>
        <end position="79"/>
    </location>
</feature>